<sequence>MKLMQSKWRVCTSFLILLVTAKVGGTRPEIVLTGVLTKPFVPREFASSECIRDGEIYLKALETYTPWALQMYDASVKIPSGLITGNYKQLGNFDECLRIKNEHGFVGKACNVAVQFKITANDGISRDELDLGDLLVNVAIASNATKWSSGNSIVYEWMFCIPSTCNHTEIQEYLEIALDPLNIKGRVEMSIVVPKESCHTAETVRRTWDTADWCYISILILLALIIIISTGYDIVIQRNTNASKLKDIFTAFSLYTNGKKLLKTEDRRKDSICCLDGLRFISICWIIYGHTYYTEAISVKMDLTQIPYMHYDWNNMLVLNGNIVTDTFFLLSGILLAYTELSKKERAASNWRFDMIGLYVHRYVRLTPAYAMMIGFYATLLYKFGTGPQWDILIGTNKNLCRQNWWTNLLYVNNYVDVSNMCMSQSWYLSTEMQFVWLSPFILYPMLKFRSLFFAIIWAICLFLSVLVPFATTYAHQLTGTMLYYKEQMDVADVYLMIYTKTYNRFGSYVIGLGLGYLLHKTRAYKIKLRIWYVIFGWLLAIMAGLSVIFGPRNMYSDIHVYNRLEASFYAGFHRQGFALSVSWIIFCCTHGYAGPINYLLSWSGWIPFSKLTYCAYLCHYLFILSHVGAVRTTGNLTQMNVIRTFFANLMLTMIISVLWSLCFEMPFMALDRILLSGRKQNLSNDLKANNSVASNKGVCQSRESSFINDNPYPLYDLTKTAKENNAQYADDTAKTSNCKIYCIKPITKCIETFSVVNFDNKKSDCA</sequence>
<dbReference type="Proteomes" id="UP000078542">
    <property type="component" value="Unassembled WGS sequence"/>
</dbReference>
<keyword evidence="1" id="KW-0472">Membrane</keyword>
<evidence type="ECO:0000259" key="3">
    <source>
        <dbReference type="SMART" id="SM00703"/>
    </source>
</evidence>
<dbReference type="PANTHER" id="PTHR11161:SF0">
    <property type="entry name" value="O-ACYLTRANSFERASE LIKE PROTEIN"/>
    <property type="match status" value="1"/>
</dbReference>
<proteinExistence type="predicted"/>
<dbReference type="AlphaFoldDB" id="A0A151IM87"/>
<dbReference type="InterPro" id="IPR052728">
    <property type="entry name" value="O2_lipid_transport_reg"/>
</dbReference>
<name>A0A151IM87_9HYME</name>
<dbReference type="GO" id="GO:0016747">
    <property type="term" value="F:acyltransferase activity, transferring groups other than amino-acyl groups"/>
    <property type="evidence" value="ECO:0007669"/>
    <property type="project" value="InterPro"/>
</dbReference>
<dbReference type="PANTHER" id="PTHR11161">
    <property type="entry name" value="O-ACYLTRANSFERASE"/>
    <property type="match status" value="1"/>
</dbReference>
<keyword evidence="2" id="KW-0732">Signal</keyword>
<feature type="transmembrane region" description="Helical" evidence="1">
    <location>
        <begin position="427"/>
        <end position="445"/>
    </location>
</feature>
<evidence type="ECO:0000313" key="4">
    <source>
        <dbReference type="EMBL" id="KYN05983.1"/>
    </source>
</evidence>
<feature type="transmembrane region" description="Helical" evidence="1">
    <location>
        <begin position="494"/>
        <end position="519"/>
    </location>
</feature>
<feature type="domain" description="Nose resistant-to-fluoxetine protein N-terminal" evidence="3">
    <location>
        <begin position="47"/>
        <end position="195"/>
    </location>
</feature>
<keyword evidence="1" id="KW-0812">Transmembrane</keyword>
<feature type="transmembrane region" description="Helical" evidence="1">
    <location>
        <begin position="650"/>
        <end position="671"/>
    </location>
</feature>
<feature type="transmembrane region" description="Helical" evidence="1">
    <location>
        <begin position="313"/>
        <end position="338"/>
    </location>
</feature>
<reference evidence="4 5" key="1">
    <citation type="submission" date="2016-03" db="EMBL/GenBank/DDBJ databases">
        <title>Cyphomyrmex costatus WGS genome.</title>
        <authorList>
            <person name="Nygaard S."/>
            <person name="Hu H."/>
            <person name="Boomsma J."/>
            <person name="Zhang G."/>
        </authorList>
    </citation>
    <scope>NUCLEOTIDE SEQUENCE [LARGE SCALE GENOMIC DNA]</scope>
    <source>
        <strain evidence="4">MS0001</strain>
        <tissue evidence="4">Whole body</tissue>
    </source>
</reference>
<feature type="transmembrane region" description="Helical" evidence="1">
    <location>
        <begin position="359"/>
        <end position="380"/>
    </location>
</feature>
<dbReference type="Pfam" id="PF01757">
    <property type="entry name" value="Acyl_transf_3"/>
    <property type="match status" value="1"/>
</dbReference>
<dbReference type="EMBL" id="KQ977063">
    <property type="protein sequence ID" value="KYN05983.1"/>
    <property type="molecule type" value="Genomic_DNA"/>
</dbReference>
<keyword evidence="1" id="KW-1133">Transmembrane helix</keyword>
<feature type="transmembrane region" description="Helical" evidence="1">
    <location>
        <begin position="612"/>
        <end position="630"/>
    </location>
</feature>
<gene>
    <name evidence="4" type="ORF">ALC62_03077</name>
</gene>
<feature type="transmembrane region" description="Helical" evidence="1">
    <location>
        <begin position="452"/>
        <end position="474"/>
    </location>
</feature>
<dbReference type="Pfam" id="PF20146">
    <property type="entry name" value="NRF"/>
    <property type="match status" value="1"/>
</dbReference>
<feature type="transmembrane region" description="Helical" evidence="1">
    <location>
        <begin position="531"/>
        <end position="550"/>
    </location>
</feature>
<protein>
    <submittedName>
        <fullName evidence="4">Nose resistant to fluoxetine protein 6</fullName>
    </submittedName>
</protein>
<dbReference type="SMART" id="SM00703">
    <property type="entry name" value="NRF"/>
    <property type="match status" value="1"/>
</dbReference>
<keyword evidence="5" id="KW-1185">Reference proteome</keyword>
<feature type="signal peptide" evidence="2">
    <location>
        <begin position="1"/>
        <end position="25"/>
    </location>
</feature>
<dbReference type="InterPro" id="IPR002656">
    <property type="entry name" value="Acyl_transf_3_dom"/>
</dbReference>
<evidence type="ECO:0000313" key="5">
    <source>
        <dbReference type="Proteomes" id="UP000078542"/>
    </source>
</evidence>
<accession>A0A151IM87</accession>
<organism evidence="4 5">
    <name type="scientific">Cyphomyrmex costatus</name>
    <dbReference type="NCBI Taxonomy" id="456900"/>
    <lineage>
        <taxon>Eukaryota</taxon>
        <taxon>Metazoa</taxon>
        <taxon>Ecdysozoa</taxon>
        <taxon>Arthropoda</taxon>
        <taxon>Hexapoda</taxon>
        <taxon>Insecta</taxon>
        <taxon>Pterygota</taxon>
        <taxon>Neoptera</taxon>
        <taxon>Endopterygota</taxon>
        <taxon>Hymenoptera</taxon>
        <taxon>Apocrita</taxon>
        <taxon>Aculeata</taxon>
        <taxon>Formicoidea</taxon>
        <taxon>Formicidae</taxon>
        <taxon>Myrmicinae</taxon>
        <taxon>Cyphomyrmex</taxon>
    </lineage>
</organism>
<dbReference type="InterPro" id="IPR006621">
    <property type="entry name" value="Nose-resist-to-fluoxetine_N"/>
</dbReference>
<feature type="transmembrane region" description="Helical" evidence="1">
    <location>
        <begin position="215"/>
        <end position="236"/>
    </location>
</feature>
<evidence type="ECO:0000256" key="2">
    <source>
        <dbReference type="SAM" id="SignalP"/>
    </source>
</evidence>
<feature type="chain" id="PRO_5007582269" evidence="2">
    <location>
        <begin position="26"/>
        <end position="767"/>
    </location>
</feature>
<evidence type="ECO:0000256" key="1">
    <source>
        <dbReference type="SAM" id="Phobius"/>
    </source>
</evidence>